<accession>X0VNT0</accession>
<evidence type="ECO:0000313" key="1">
    <source>
        <dbReference type="EMBL" id="GAG20014.1"/>
    </source>
</evidence>
<feature type="non-terminal residue" evidence="1">
    <location>
        <position position="48"/>
    </location>
</feature>
<name>X0VNT0_9ZZZZ</name>
<organism evidence="1">
    <name type="scientific">marine sediment metagenome</name>
    <dbReference type="NCBI Taxonomy" id="412755"/>
    <lineage>
        <taxon>unclassified sequences</taxon>
        <taxon>metagenomes</taxon>
        <taxon>ecological metagenomes</taxon>
    </lineage>
</organism>
<sequence length="48" mass="5482">MGGRLDMQKNMFRKTLVIGIILIFLFSSLITMSIGYEVKVEDVKEQTS</sequence>
<reference evidence="1" key="1">
    <citation type="journal article" date="2014" name="Front. Microbiol.">
        <title>High frequency of phylogenetically diverse reductive dehalogenase-homologous genes in deep subseafloor sedimentary metagenomes.</title>
        <authorList>
            <person name="Kawai M."/>
            <person name="Futagami T."/>
            <person name="Toyoda A."/>
            <person name="Takaki Y."/>
            <person name="Nishi S."/>
            <person name="Hori S."/>
            <person name="Arai W."/>
            <person name="Tsubouchi T."/>
            <person name="Morono Y."/>
            <person name="Uchiyama I."/>
            <person name="Ito T."/>
            <person name="Fujiyama A."/>
            <person name="Inagaki F."/>
            <person name="Takami H."/>
        </authorList>
    </citation>
    <scope>NUCLEOTIDE SEQUENCE</scope>
    <source>
        <strain evidence="1">Expedition CK06-06</strain>
    </source>
</reference>
<dbReference type="EMBL" id="BARS01030282">
    <property type="protein sequence ID" value="GAG20014.1"/>
    <property type="molecule type" value="Genomic_DNA"/>
</dbReference>
<comment type="caution">
    <text evidence="1">The sequence shown here is derived from an EMBL/GenBank/DDBJ whole genome shotgun (WGS) entry which is preliminary data.</text>
</comment>
<gene>
    <name evidence="1" type="ORF">S01H1_47241</name>
</gene>
<protein>
    <submittedName>
        <fullName evidence="1">Uncharacterized protein</fullName>
    </submittedName>
</protein>
<dbReference type="AlphaFoldDB" id="X0VNT0"/>
<proteinExistence type="predicted"/>